<evidence type="ECO:0000256" key="7">
    <source>
        <dbReference type="ARBA" id="ARBA00022763"/>
    </source>
</evidence>
<comment type="similarity">
    <text evidence="2">Belongs to the uracil-DNA glycosylase (UDG) superfamily. Type 4 (UDGa) family.</text>
</comment>
<keyword evidence="15" id="KW-1185">Reference proteome</keyword>
<dbReference type="CDD" id="cd10030">
    <property type="entry name" value="UDG-F4_TTUDGA_SPO1dp_like"/>
    <property type="match status" value="1"/>
</dbReference>
<feature type="region of interest" description="Disordered" evidence="12">
    <location>
        <begin position="30"/>
        <end position="79"/>
    </location>
</feature>
<feature type="domain" description="Uracil-DNA glycosylase-like" evidence="13">
    <location>
        <begin position="119"/>
        <end position="269"/>
    </location>
</feature>
<dbReference type="InterPro" id="IPR005122">
    <property type="entry name" value="Uracil-DNA_glycosylase-like"/>
</dbReference>
<evidence type="ECO:0000313" key="14">
    <source>
        <dbReference type="EMBL" id="MFD1703671.1"/>
    </source>
</evidence>
<evidence type="ECO:0000313" key="15">
    <source>
        <dbReference type="Proteomes" id="UP001597308"/>
    </source>
</evidence>
<keyword evidence="10" id="KW-0411">Iron-sulfur</keyword>
<keyword evidence="8" id="KW-0378">Hydrolase</keyword>
<comment type="caution">
    <text evidence="14">The sequence shown here is derived from an EMBL/GenBank/DDBJ whole genome shotgun (WGS) entry which is preliminary data.</text>
</comment>
<evidence type="ECO:0000256" key="2">
    <source>
        <dbReference type="ARBA" id="ARBA00006521"/>
    </source>
</evidence>
<dbReference type="InterPro" id="IPR051536">
    <property type="entry name" value="UDG_Type-4/5"/>
</dbReference>
<evidence type="ECO:0000256" key="8">
    <source>
        <dbReference type="ARBA" id="ARBA00022801"/>
    </source>
</evidence>
<evidence type="ECO:0000256" key="12">
    <source>
        <dbReference type="SAM" id="MobiDB-lite"/>
    </source>
</evidence>
<keyword evidence="6" id="KW-0479">Metal-binding</keyword>
<sequence length="278" mass="29754">MDQHSPLSPDDARALLDWYAAMGVDVGIEETPQDRFAETAARKAAAPPPRATQSPRAPAAEPAPLLRPGPADAALGSAEETASAARAAAAGAETLDELRAILERFDGCALKATASRTVFADGTPGARVMLVGEAPGREEDLSGLPFVGRSGQLLDRMLAAIGLDRSSAYIANVIPWRPPGNRTPTPQETETCLPFIRRQIELAEPDVLVALGGAAAQTLFRAKEGILRLRGRWLDYDAGPRRIKAIATLHPAYLLRSPAQKKFAWRDLKAIRRALDGE</sequence>
<comment type="catalytic activity">
    <reaction evidence="1">
        <text>Hydrolyzes single-stranded DNA or mismatched double-stranded DNA and polynucleotides, releasing free uracil.</text>
        <dbReference type="EC" id="3.2.2.27"/>
    </reaction>
</comment>
<dbReference type="Gene3D" id="3.40.470.10">
    <property type="entry name" value="Uracil-DNA glycosylase-like domain"/>
    <property type="match status" value="1"/>
</dbReference>
<dbReference type="Proteomes" id="UP001597308">
    <property type="component" value="Unassembled WGS sequence"/>
</dbReference>
<dbReference type="NCBIfam" id="TIGR00758">
    <property type="entry name" value="UDG_fam4"/>
    <property type="match status" value="1"/>
</dbReference>
<organism evidence="14 15">
    <name type="scientific">Methylopila henanensis</name>
    <dbReference type="NCBI Taxonomy" id="873516"/>
    <lineage>
        <taxon>Bacteria</taxon>
        <taxon>Pseudomonadati</taxon>
        <taxon>Pseudomonadota</taxon>
        <taxon>Alphaproteobacteria</taxon>
        <taxon>Hyphomicrobiales</taxon>
        <taxon>Methylopilaceae</taxon>
        <taxon>Methylopila</taxon>
    </lineage>
</organism>
<evidence type="ECO:0000256" key="3">
    <source>
        <dbReference type="ARBA" id="ARBA00012030"/>
    </source>
</evidence>
<reference evidence="15" key="1">
    <citation type="journal article" date="2019" name="Int. J. Syst. Evol. Microbiol.">
        <title>The Global Catalogue of Microorganisms (GCM) 10K type strain sequencing project: providing services to taxonomists for standard genome sequencing and annotation.</title>
        <authorList>
            <consortium name="The Broad Institute Genomics Platform"/>
            <consortium name="The Broad Institute Genome Sequencing Center for Infectious Disease"/>
            <person name="Wu L."/>
            <person name="Ma J."/>
        </authorList>
    </citation>
    <scope>NUCLEOTIDE SEQUENCE [LARGE SCALE GENOMIC DNA]</scope>
    <source>
        <strain evidence="15">KCTC 23707</strain>
    </source>
</reference>
<evidence type="ECO:0000256" key="10">
    <source>
        <dbReference type="ARBA" id="ARBA00023014"/>
    </source>
</evidence>
<evidence type="ECO:0000256" key="5">
    <source>
        <dbReference type="ARBA" id="ARBA00022485"/>
    </source>
</evidence>
<evidence type="ECO:0000259" key="13">
    <source>
        <dbReference type="SMART" id="SM00986"/>
    </source>
</evidence>
<keyword evidence="5" id="KW-0004">4Fe-4S</keyword>
<evidence type="ECO:0000256" key="1">
    <source>
        <dbReference type="ARBA" id="ARBA00001400"/>
    </source>
</evidence>
<evidence type="ECO:0000256" key="11">
    <source>
        <dbReference type="ARBA" id="ARBA00023204"/>
    </source>
</evidence>
<keyword evidence="11" id="KW-0234">DNA repair</keyword>
<dbReference type="InterPro" id="IPR036895">
    <property type="entry name" value="Uracil-DNA_glycosylase-like_sf"/>
</dbReference>
<evidence type="ECO:0000256" key="9">
    <source>
        <dbReference type="ARBA" id="ARBA00023004"/>
    </source>
</evidence>
<feature type="compositionally biased region" description="Basic and acidic residues" evidence="12">
    <location>
        <begin position="32"/>
        <end position="41"/>
    </location>
</feature>
<keyword evidence="9" id="KW-0408">Iron</keyword>
<protein>
    <recommendedName>
        <fullName evidence="4">Type-4 uracil-DNA glycosylase</fullName>
        <ecNumber evidence="3">3.2.2.27</ecNumber>
    </recommendedName>
</protein>
<dbReference type="EMBL" id="JBHUER010000008">
    <property type="protein sequence ID" value="MFD1703671.1"/>
    <property type="molecule type" value="Genomic_DNA"/>
</dbReference>
<dbReference type="SMART" id="SM00987">
    <property type="entry name" value="UreE_C"/>
    <property type="match status" value="1"/>
</dbReference>
<evidence type="ECO:0000256" key="4">
    <source>
        <dbReference type="ARBA" id="ARBA00019403"/>
    </source>
</evidence>
<name>A0ABW4K9D1_9HYPH</name>
<dbReference type="RefSeq" id="WP_378799767.1">
    <property type="nucleotide sequence ID" value="NZ_JBHUER010000008.1"/>
</dbReference>
<dbReference type="SUPFAM" id="SSF52141">
    <property type="entry name" value="Uracil-DNA glycosylase-like"/>
    <property type="match status" value="1"/>
</dbReference>
<dbReference type="EC" id="3.2.2.27" evidence="3"/>
<dbReference type="SMART" id="SM00986">
    <property type="entry name" value="UDG"/>
    <property type="match status" value="1"/>
</dbReference>
<dbReference type="InterPro" id="IPR005273">
    <property type="entry name" value="Ura-DNA_glyco_family4"/>
</dbReference>
<feature type="compositionally biased region" description="Low complexity" evidence="12">
    <location>
        <begin position="55"/>
        <end position="79"/>
    </location>
</feature>
<accession>A0ABW4K9D1</accession>
<proteinExistence type="inferred from homology"/>
<dbReference type="PANTHER" id="PTHR33693">
    <property type="entry name" value="TYPE-5 URACIL-DNA GLYCOSYLASE"/>
    <property type="match status" value="1"/>
</dbReference>
<dbReference type="Pfam" id="PF03167">
    <property type="entry name" value="UDG"/>
    <property type="match status" value="1"/>
</dbReference>
<dbReference type="PANTHER" id="PTHR33693:SF1">
    <property type="entry name" value="TYPE-4 URACIL-DNA GLYCOSYLASE"/>
    <property type="match status" value="1"/>
</dbReference>
<keyword evidence="7" id="KW-0227">DNA damage</keyword>
<evidence type="ECO:0000256" key="6">
    <source>
        <dbReference type="ARBA" id="ARBA00022723"/>
    </source>
</evidence>
<gene>
    <name evidence="14" type="ORF">ACFSCV_11730</name>
</gene>